<dbReference type="Gene3D" id="3.40.190.150">
    <property type="entry name" value="Bordetella uptake gene, domain 1"/>
    <property type="match status" value="1"/>
</dbReference>
<dbReference type="CDD" id="cd13578">
    <property type="entry name" value="PBP2_Bug27"/>
    <property type="match status" value="1"/>
</dbReference>
<evidence type="ECO:0000256" key="1">
    <source>
        <dbReference type="ARBA" id="ARBA00006987"/>
    </source>
</evidence>
<dbReference type="InterPro" id="IPR005064">
    <property type="entry name" value="BUG"/>
</dbReference>
<protein>
    <recommendedName>
        <fullName evidence="4">Tripartite tricarboxylate transporter substrate binding protein</fullName>
    </recommendedName>
</protein>
<keyword evidence="3" id="KW-1185">Reference proteome</keyword>
<reference evidence="2 3" key="1">
    <citation type="submission" date="2017-07" db="EMBL/GenBank/DDBJ databases">
        <title>Draft Genome Sequences of Select Purple Nonsulfur Bacteria.</title>
        <authorList>
            <person name="Lasarre B."/>
            <person name="Mckinlay J.B."/>
        </authorList>
    </citation>
    <scope>NUCLEOTIDE SEQUENCE [LARGE SCALE GENOMIC DNA]</scope>
    <source>
        <strain evidence="2 3">DSM 5909</strain>
    </source>
</reference>
<dbReference type="PIRSF" id="PIRSF017082">
    <property type="entry name" value="YflP"/>
    <property type="match status" value="1"/>
</dbReference>
<dbReference type="OrthoDB" id="8443386at2"/>
<dbReference type="PANTHER" id="PTHR42928">
    <property type="entry name" value="TRICARBOXYLATE-BINDING PROTEIN"/>
    <property type="match status" value="1"/>
</dbReference>
<evidence type="ECO:0000313" key="3">
    <source>
        <dbReference type="Proteomes" id="UP000249130"/>
    </source>
</evidence>
<dbReference type="InterPro" id="IPR042100">
    <property type="entry name" value="Bug_dom1"/>
</dbReference>
<dbReference type="Gene3D" id="3.40.190.10">
    <property type="entry name" value="Periplasmic binding protein-like II"/>
    <property type="match status" value="1"/>
</dbReference>
<name>A0A327L5B7_9BRAD</name>
<proteinExistence type="inferred from homology"/>
<dbReference type="EMBL" id="NPEX01000035">
    <property type="protein sequence ID" value="RAI44752.1"/>
    <property type="molecule type" value="Genomic_DNA"/>
</dbReference>
<comment type="caution">
    <text evidence="2">The sequence shown here is derived from an EMBL/GenBank/DDBJ whole genome shotgun (WGS) entry which is preliminary data.</text>
</comment>
<dbReference type="PANTHER" id="PTHR42928:SF5">
    <property type="entry name" value="BLR1237 PROTEIN"/>
    <property type="match status" value="1"/>
</dbReference>
<evidence type="ECO:0000313" key="2">
    <source>
        <dbReference type="EMBL" id="RAI44752.1"/>
    </source>
</evidence>
<sequence length="354" mass="36843">MMDPGAGRGENNRGDVTMTLSIRSGSRRRGPGLRVATAVVIALIAGSCAALLASPAGADEWPSRPIRFIVPFPAGGSTDIAARLVANKLSQSLGQQVFIENKTGGAGNIGFEAAAKSAPDGYTVLIGPDSLASAPHVFKLAIDPLKDLSAVIQLSRQPIALAVHPSLGVDSVADLITLAKKQPGMTYATSGVGSQQHIVAEWFAQIAGIRLEHVPYRGGGQAINDLIAGHVKIGSLGSSPVIPHARAGTLKILAQSTAQRSPSLPDVPTYTEAGIPLVLDQWVGVFVPAGTPPAVVARLNAEIAKALAEPEVRDGLMQSAQEPVGGSEAALTKLLHDDFERYRTLVKEINIKPQ</sequence>
<accession>A0A327L5B7</accession>
<organism evidence="2 3">
    <name type="scientific">Rhodoplanes roseus</name>
    <dbReference type="NCBI Taxonomy" id="29409"/>
    <lineage>
        <taxon>Bacteria</taxon>
        <taxon>Pseudomonadati</taxon>
        <taxon>Pseudomonadota</taxon>
        <taxon>Alphaproteobacteria</taxon>
        <taxon>Hyphomicrobiales</taxon>
        <taxon>Nitrobacteraceae</taxon>
        <taxon>Rhodoplanes</taxon>
    </lineage>
</organism>
<evidence type="ECO:0008006" key="4">
    <source>
        <dbReference type="Google" id="ProtNLM"/>
    </source>
</evidence>
<comment type="similarity">
    <text evidence="1">Belongs to the UPF0065 (bug) family.</text>
</comment>
<dbReference type="SUPFAM" id="SSF53850">
    <property type="entry name" value="Periplasmic binding protein-like II"/>
    <property type="match status" value="1"/>
</dbReference>
<dbReference type="Proteomes" id="UP000249130">
    <property type="component" value="Unassembled WGS sequence"/>
</dbReference>
<dbReference type="Pfam" id="PF03401">
    <property type="entry name" value="TctC"/>
    <property type="match status" value="1"/>
</dbReference>
<dbReference type="AlphaFoldDB" id="A0A327L5B7"/>
<gene>
    <name evidence="2" type="ORF">CH341_07610</name>
</gene>